<protein>
    <submittedName>
        <fullName evidence="2">Uncharacterized protein</fullName>
    </submittedName>
</protein>
<dbReference type="GO" id="GO:0008998">
    <property type="term" value="F:ribonucleoside-triphosphate reductase (thioredoxin) activity"/>
    <property type="evidence" value="ECO:0007669"/>
    <property type="project" value="InterPro"/>
</dbReference>
<reference evidence="1 3" key="1">
    <citation type="journal article" date="2018" name="Elife">
        <title>Discovery and characterization of a prevalent human gut bacterial enzyme sufficient for the inactivation of a family of plant toxins.</title>
        <authorList>
            <person name="Koppel N."/>
            <person name="Bisanz J.E."/>
            <person name="Pandelia M.E."/>
            <person name="Turnbaugh P.J."/>
            <person name="Balskus E.P."/>
        </authorList>
    </citation>
    <scope>NUCLEOTIDE SEQUENCE [LARGE SCALE GENOMIC DNA]</scope>
    <source>
        <strain evidence="1 3">DSM 16107</strain>
    </source>
</reference>
<dbReference type="RefSeq" id="WP_114547141.1">
    <property type="nucleotide sequence ID" value="NZ_CATYLB010000001.1"/>
</dbReference>
<dbReference type="EMBL" id="QICC01000147">
    <property type="protein sequence ID" value="RNM38801.1"/>
    <property type="molecule type" value="Genomic_DNA"/>
</dbReference>
<dbReference type="Proteomes" id="UP000253817">
    <property type="component" value="Unassembled WGS sequence"/>
</dbReference>
<organism evidence="2 4">
    <name type="scientific">Eggerthella sinensis</name>
    <dbReference type="NCBI Taxonomy" id="242230"/>
    <lineage>
        <taxon>Bacteria</taxon>
        <taxon>Bacillati</taxon>
        <taxon>Actinomycetota</taxon>
        <taxon>Coriobacteriia</taxon>
        <taxon>Eggerthellales</taxon>
        <taxon>Eggerthellaceae</taxon>
        <taxon>Eggerthella</taxon>
    </lineage>
</organism>
<reference evidence="4" key="2">
    <citation type="submission" date="2018-05" db="EMBL/GenBank/DDBJ databases">
        <title>Genome Sequencing of selected type strains of the family Eggerthellaceae.</title>
        <authorList>
            <person name="Danylec N."/>
            <person name="Stoll D.A."/>
            <person name="Doetsch A."/>
            <person name="Huch M."/>
        </authorList>
    </citation>
    <scope>NUCLEOTIDE SEQUENCE [LARGE SCALE GENOMIC DNA]</scope>
    <source>
        <strain evidence="4">DSM 16107</strain>
    </source>
</reference>
<evidence type="ECO:0000313" key="2">
    <source>
        <dbReference type="EMBL" id="RNM38801.1"/>
    </source>
</evidence>
<sequence>MEAVLDTAHAMGDMVVNDRVMVDGVNVLVGYTNENDMHVNEDEIRAYLKRGALQHPNSAVTGLALLVDGEDVGIRYELAPVPFDRIRRITGYLVGTMDRWNDAKTSEEADRVKHGVYREDKAFSCSNGC</sequence>
<evidence type="ECO:0000313" key="4">
    <source>
        <dbReference type="Proteomes" id="UP000270112"/>
    </source>
</evidence>
<gene>
    <name evidence="1" type="ORF">C1876_12945</name>
    <name evidence="2" type="ORF">DMP09_17275</name>
</gene>
<reference evidence="2" key="3">
    <citation type="journal article" date="2019" name="Microbiol. Resour. Announc.">
        <title>Draft Genome Sequences of Type Strains of Gordonibacter faecihominis, Paraeggerthella hongkongensis, Parvibacter caecicola,Slackia equolifaciens, Slackia faecicanis, and Slackia isoflavoniconvertens.</title>
        <authorList>
            <person name="Danylec N."/>
            <person name="Stoll D.A."/>
            <person name="Dotsch A."/>
            <person name="Huch M."/>
        </authorList>
    </citation>
    <scope>NUCLEOTIDE SEQUENCE</scope>
    <source>
        <strain evidence="2">DSM 16107</strain>
    </source>
</reference>
<name>A0A3N0IP77_9ACTN</name>
<dbReference type="Proteomes" id="UP000270112">
    <property type="component" value="Unassembled WGS sequence"/>
</dbReference>
<keyword evidence="3" id="KW-1185">Reference proteome</keyword>
<dbReference type="AlphaFoldDB" id="A0A3N0IP77"/>
<comment type="caution">
    <text evidence="2">The sequence shown here is derived from an EMBL/GenBank/DDBJ whole genome shotgun (WGS) entry which is preliminary data.</text>
</comment>
<proteinExistence type="predicted"/>
<dbReference type="EMBL" id="PPTT01000024">
    <property type="protein sequence ID" value="RDB67587.1"/>
    <property type="molecule type" value="Genomic_DNA"/>
</dbReference>
<dbReference type="GO" id="GO:0006260">
    <property type="term" value="P:DNA replication"/>
    <property type="evidence" value="ECO:0007669"/>
    <property type="project" value="InterPro"/>
</dbReference>
<accession>A0A3N0IP77</accession>
<evidence type="ECO:0000313" key="1">
    <source>
        <dbReference type="EMBL" id="RDB67587.1"/>
    </source>
</evidence>
<dbReference type="OrthoDB" id="3173988at2"/>
<dbReference type="InterPro" id="IPR012833">
    <property type="entry name" value="NrdD"/>
</dbReference>
<evidence type="ECO:0000313" key="3">
    <source>
        <dbReference type="Proteomes" id="UP000253817"/>
    </source>
</evidence>
<dbReference type="Pfam" id="PF13597">
    <property type="entry name" value="NRDD"/>
    <property type="match status" value="1"/>
</dbReference>